<feature type="transmembrane region" description="Helical" evidence="7">
    <location>
        <begin position="240"/>
        <end position="263"/>
    </location>
</feature>
<evidence type="ECO:0000313" key="9">
    <source>
        <dbReference type="Proteomes" id="UP000473325"/>
    </source>
</evidence>
<dbReference type="PANTHER" id="PTHR42770:SF11">
    <property type="entry name" value="INNER MEMBRANE TRANSPORT PROTEIN YBAT"/>
    <property type="match status" value="1"/>
</dbReference>
<keyword evidence="9" id="KW-1185">Reference proteome</keyword>
<feature type="transmembrane region" description="Helical" evidence="7">
    <location>
        <begin position="133"/>
        <end position="151"/>
    </location>
</feature>
<evidence type="ECO:0000256" key="3">
    <source>
        <dbReference type="ARBA" id="ARBA00022692"/>
    </source>
</evidence>
<proteinExistence type="predicted"/>
<dbReference type="Gene3D" id="1.20.1740.10">
    <property type="entry name" value="Amino acid/polyamine transporter I"/>
    <property type="match status" value="1"/>
</dbReference>
<evidence type="ECO:0000313" key="8">
    <source>
        <dbReference type="EMBL" id="MXG89442.1"/>
    </source>
</evidence>
<dbReference type="PANTHER" id="PTHR42770">
    <property type="entry name" value="AMINO ACID TRANSPORTER-RELATED"/>
    <property type="match status" value="1"/>
</dbReference>
<comment type="subcellular location">
    <subcellularLocation>
        <location evidence="1">Cell membrane</location>
        <topology evidence="1">Multi-pass membrane protein</topology>
    </subcellularLocation>
</comment>
<gene>
    <name evidence="8" type="ORF">GRQ65_07745</name>
</gene>
<dbReference type="AlphaFoldDB" id="A0A6L7F0A2"/>
<feature type="transmembrane region" description="Helical" evidence="7">
    <location>
        <begin position="283"/>
        <end position="312"/>
    </location>
</feature>
<feature type="transmembrane region" description="Helical" evidence="7">
    <location>
        <begin position="93"/>
        <end position="113"/>
    </location>
</feature>
<feature type="region of interest" description="Disordered" evidence="6">
    <location>
        <begin position="458"/>
        <end position="480"/>
    </location>
</feature>
<accession>A0A6L7F0A2</accession>
<dbReference type="PIRSF" id="PIRSF006060">
    <property type="entry name" value="AA_transporter"/>
    <property type="match status" value="1"/>
</dbReference>
<dbReference type="InterPro" id="IPR002293">
    <property type="entry name" value="AA/rel_permease1"/>
</dbReference>
<feature type="transmembrane region" description="Helical" evidence="7">
    <location>
        <begin position="200"/>
        <end position="219"/>
    </location>
</feature>
<evidence type="ECO:0000256" key="4">
    <source>
        <dbReference type="ARBA" id="ARBA00022989"/>
    </source>
</evidence>
<feature type="transmembrane region" description="Helical" evidence="7">
    <location>
        <begin position="53"/>
        <end position="73"/>
    </location>
</feature>
<keyword evidence="4 7" id="KW-1133">Transmembrane helix</keyword>
<evidence type="ECO:0000256" key="1">
    <source>
        <dbReference type="ARBA" id="ARBA00004651"/>
    </source>
</evidence>
<evidence type="ECO:0000256" key="7">
    <source>
        <dbReference type="SAM" id="Phobius"/>
    </source>
</evidence>
<dbReference type="Pfam" id="PF13520">
    <property type="entry name" value="AA_permease_2"/>
    <property type="match status" value="1"/>
</dbReference>
<dbReference type="EMBL" id="WUEK01000004">
    <property type="protein sequence ID" value="MXG89442.1"/>
    <property type="molecule type" value="Genomic_DNA"/>
</dbReference>
<feature type="transmembrane region" description="Helical" evidence="7">
    <location>
        <begin position="341"/>
        <end position="362"/>
    </location>
</feature>
<comment type="caution">
    <text evidence="8">The sequence shown here is derived from an EMBL/GenBank/DDBJ whole genome shotgun (WGS) entry which is preliminary data.</text>
</comment>
<evidence type="ECO:0000256" key="6">
    <source>
        <dbReference type="SAM" id="MobiDB-lite"/>
    </source>
</evidence>
<feature type="transmembrane region" description="Helical" evidence="7">
    <location>
        <begin position="158"/>
        <end position="180"/>
    </location>
</feature>
<feature type="transmembrane region" description="Helical" evidence="7">
    <location>
        <begin position="408"/>
        <end position="428"/>
    </location>
</feature>
<dbReference type="RefSeq" id="WP_160876894.1">
    <property type="nucleotide sequence ID" value="NZ_WUEK01000004.1"/>
</dbReference>
<keyword evidence="3 7" id="KW-0812">Transmembrane</keyword>
<feature type="transmembrane region" description="Helical" evidence="7">
    <location>
        <begin position="26"/>
        <end position="47"/>
    </location>
</feature>
<feature type="transmembrane region" description="Helical" evidence="7">
    <location>
        <begin position="374"/>
        <end position="396"/>
    </location>
</feature>
<protein>
    <submittedName>
        <fullName evidence="8">Amino acid permease</fullName>
    </submittedName>
</protein>
<evidence type="ECO:0000256" key="2">
    <source>
        <dbReference type="ARBA" id="ARBA00022475"/>
    </source>
</evidence>
<name>A0A6L7F0A2_9ACTN</name>
<feature type="transmembrane region" description="Helical" evidence="7">
    <location>
        <begin position="434"/>
        <end position="451"/>
    </location>
</feature>
<dbReference type="Proteomes" id="UP000473325">
    <property type="component" value="Unassembled WGS sequence"/>
</dbReference>
<dbReference type="InterPro" id="IPR050367">
    <property type="entry name" value="APC_superfamily"/>
</dbReference>
<dbReference type="GO" id="GO:0022857">
    <property type="term" value="F:transmembrane transporter activity"/>
    <property type="evidence" value="ECO:0007669"/>
    <property type="project" value="InterPro"/>
</dbReference>
<dbReference type="GO" id="GO:0005886">
    <property type="term" value="C:plasma membrane"/>
    <property type="evidence" value="ECO:0007669"/>
    <property type="project" value="UniProtKB-SubCell"/>
</dbReference>
<organism evidence="8 9">
    <name type="scientific">Nocardioides flavescens</name>
    <dbReference type="NCBI Taxonomy" id="2691959"/>
    <lineage>
        <taxon>Bacteria</taxon>
        <taxon>Bacillati</taxon>
        <taxon>Actinomycetota</taxon>
        <taxon>Actinomycetes</taxon>
        <taxon>Propionibacteriales</taxon>
        <taxon>Nocardioidaceae</taxon>
        <taxon>Nocardioides</taxon>
    </lineage>
</organism>
<reference evidence="8 9" key="1">
    <citation type="submission" date="2019-12" db="EMBL/GenBank/DDBJ databases">
        <authorList>
            <person name="Kun Z."/>
        </authorList>
    </citation>
    <scope>NUCLEOTIDE SEQUENCE [LARGE SCALE GENOMIC DNA]</scope>
    <source>
        <strain evidence="8 9">YIM 123512</strain>
    </source>
</reference>
<keyword evidence="2" id="KW-1003">Cell membrane</keyword>
<keyword evidence="5 7" id="KW-0472">Membrane</keyword>
<sequence>MSATEQAQSGTQQSSQLQQSITGRLLFFYVLGDVLGSGIYVLIGTVAGAVGGAFWLSFAVGVSVALITGLAYAELATKYPQAAGASLYVNRAFASPFLTFLVTVTMLAAGFAASGSLATGFASYFSELWELPPPLLVSLVFVLLLAVVNYVGIVQSVVANLVMTVIEAAGLAVVIGIGIYRVAQGGADFGRIVDFSGDSNAIWAVVAGVGLAFFAMTGFENAANLAEEAVDPQRDFPRALIGGMATAGVIYVLVSISAVLVIGPSDLAASGAPLLDVVEAGGIPLSVTVVSTVFAVIACVAITNTTLASVVMQSRVLYGMSREDVVPKVFGRVHSGRKSPYAALSFSAIVVCGLLIVGGLLNRAGLGIDVVARLAAVTVLLLLVVYFLVILAALRLHGRDHTDRTFRAPAPLLVLGLVANLALAVYVVQDDPYSVVWCLGLIGVGLLLYLAERLFGRSSSDSSTADGADGATDADGVAGS</sequence>
<evidence type="ECO:0000256" key="5">
    <source>
        <dbReference type="ARBA" id="ARBA00023136"/>
    </source>
</evidence>